<comment type="caution">
    <text evidence="8">The sequence shown here is derived from an EMBL/GenBank/DDBJ whole genome shotgun (WGS) entry which is preliminary data.</text>
</comment>
<dbReference type="GO" id="GO:0005886">
    <property type="term" value="C:plasma membrane"/>
    <property type="evidence" value="ECO:0007669"/>
    <property type="project" value="UniProtKB-SubCell"/>
</dbReference>
<keyword evidence="9" id="KW-1185">Reference proteome</keyword>
<feature type="transmembrane region" description="Helical" evidence="6">
    <location>
        <begin position="684"/>
        <end position="703"/>
    </location>
</feature>
<keyword evidence="3 6" id="KW-0812">Transmembrane</keyword>
<evidence type="ECO:0000256" key="4">
    <source>
        <dbReference type="ARBA" id="ARBA00022989"/>
    </source>
</evidence>
<feature type="transmembrane region" description="Helical" evidence="6">
    <location>
        <begin position="420"/>
        <end position="439"/>
    </location>
</feature>
<dbReference type="PROSITE" id="PS51257">
    <property type="entry name" value="PROKAR_LIPOPROTEIN"/>
    <property type="match status" value="1"/>
</dbReference>
<evidence type="ECO:0000259" key="7">
    <source>
        <dbReference type="Pfam" id="PF02687"/>
    </source>
</evidence>
<feature type="transmembrane region" description="Helical" evidence="6">
    <location>
        <begin position="629"/>
        <end position="651"/>
    </location>
</feature>
<feature type="transmembrane region" description="Helical" evidence="6">
    <location>
        <begin position="723"/>
        <end position="744"/>
    </location>
</feature>
<evidence type="ECO:0000256" key="6">
    <source>
        <dbReference type="SAM" id="Phobius"/>
    </source>
</evidence>
<comment type="subcellular location">
    <subcellularLocation>
        <location evidence="1">Cell membrane</location>
        <topology evidence="1">Multi-pass membrane protein</topology>
    </subcellularLocation>
</comment>
<evidence type="ECO:0000256" key="1">
    <source>
        <dbReference type="ARBA" id="ARBA00004651"/>
    </source>
</evidence>
<dbReference type="InterPro" id="IPR038766">
    <property type="entry name" value="Membrane_comp_ABC_pdt"/>
</dbReference>
<proteinExistence type="predicted"/>
<dbReference type="PANTHER" id="PTHR30287:SF1">
    <property type="entry name" value="INNER MEMBRANE PROTEIN"/>
    <property type="match status" value="1"/>
</dbReference>
<keyword evidence="2" id="KW-1003">Cell membrane</keyword>
<name>A0A369BQV4_9BACL</name>
<accession>A0A369BQV4</accession>
<feature type="domain" description="ABC3 transporter permease C-terminal" evidence="7">
    <location>
        <begin position="258"/>
        <end position="371"/>
    </location>
</feature>
<feature type="transmembrane region" description="Helical" evidence="6">
    <location>
        <begin position="300"/>
        <end position="330"/>
    </location>
</feature>
<dbReference type="AlphaFoldDB" id="A0A369BQV4"/>
<dbReference type="Proteomes" id="UP000253090">
    <property type="component" value="Unassembled WGS sequence"/>
</dbReference>
<evidence type="ECO:0000256" key="2">
    <source>
        <dbReference type="ARBA" id="ARBA00022475"/>
    </source>
</evidence>
<dbReference type="PANTHER" id="PTHR30287">
    <property type="entry name" value="MEMBRANE COMPONENT OF PREDICTED ABC SUPERFAMILY METABOLITE UPTAKE TRANSPORTER"/>
    <property type="match status" value="1"/>
</dbReference>
<organism evidence="8 9">
    <name type="scientific">Fontibacillus phaseoli</name>
    <dbReference type="NCBI Taxonomy" id="1416533"/>
    <lineage>
        <taxon>Bacteria</taxon>
        <taxon>Bacillati</taxon>
        <taxon>Bacillota</taxon>
        <taxon>Bacilli</taxon>
        <taxon>Bacillales</taxon>
        <taxon>Paenibacillaceae</taxon>
        <taxon>Fontibacillus</taxon>
    </lineage>
</organism>
<feature type="transmembrane region" description="Helical" evidence="6">
    <location>
        <begin position="350"/>
        <end position="369"/>
    </location>
</feature>
<dbReference type="Pfam" id="PF02687">
    <property type="entry name" value="FtsX"/>
    <property type="match status" value="2"/>
</dbReference>
<evidence type="ECO:0000256" key="5">
    <source>
        <dbReference type="ARBA" id="ARBA00023136"/>
    </source>
</evidence>
<dbReference type="EMBL" id="QPJW01000001">
    <property type="protein sequence ID" value="RCX22976.1"/>
    <property type="molecule type" value="Genomic_DNA"/>
</dbReference>
<evidence type="ECO:0000256" key="3">
    <source>
        <dbReference type="ARBA" id="ARBA00022692"/>
    </source>
</evidence>
<feature type="transmembrane region" description="Helical" evidence="6">
    <location>
        <begin position="12"/>
        <end position="38"/>
    </location>
</feature>
<feature type="domain" description="ABC3 transporter permease C-terminal" evidence="7">
    <location>
        <begin position="637"/>
        <end position="745"/>
    </location>
</feature>
<keyword evidence="4 6" id="KW-1133">Transmembrane helix</keyword>
<sequence length="761" mass="83867">MILPQKMFRDIWSAKAQFITIIIIVACGVFTFVGAITVGNRLEKSVMSFYDKTRMNDIWINAENIEDKDILNIRNLPGVEEAQGRNVLKVHSGNRSIELFILNENKLAQPFPITGESFRSGESGIWLDREYASANAIEVGDTIKFTSDNNSTVKMAVKGLVMSPEKLIDISSETLSTRHDLYGYGFIGEQAARQFIHVTGYNQILLKVMAGADQQNIITQTETVLGSKYLNSITHEDHTSTVGAASQIAQFKTLAYVTPLLFFVLAVLVVASTMSRLISNQRIQIGTLMSLGFSARQIRWHYMCFGLFLGFTGSLIGMAAGYFGIPMIFMRTLTQSFILPQWIVSFPLESLFAIVAMYGCCILAVLMACGKKLKESPASVLRGSIQTRRQKSMAGKASKARLSFENLWIFRNLKAHKLRGFMGIIGAFGCAFLILFGFANIDSSNKSILVEFEQQYRFTYKADIQSSDAASLPVPGPAEDAVQYIQESRIQIKSDRAVRNLPVTVMGSGDYINLNHADGNSVTNSSDGIILSERTADVLGVTKGNSIQLKIADDEWRDVKVAETIKAPVANHAYVYGETWEKMGAQFVVTSLLIGDQADLGMIKEHYPVTQIVSKEEMKNANLKLNEGVFASAAGLTIAAVFLGIAVIYSLGLINLTEMARELATLKVLGFNQREIRTLLSRENIMLTWIGIVLAVPLGSGAIHALEKLSTSESVMLFPTVRISSYLIAVAITLLCSFAVNRLISRKIKQIDMVTSLKAID</sequence>
<evidence type="ECO:0000313" key="8">
    <source>
        <dbReference type="EMBL" id="RCX22976.1"/>
    </source>
</evidence>
<dbReference type="InterPro" id="IPR003838">
    <property type="entry name" value="ABC3_permease_C"/>
</dbReference>
<protein>
    <submittedName>
        <fullName evidence="8">Putative ABC transport system permease protein</fullName>
    </submittedName>
</protein>
<dbReference type="RefSeq" id="WP_114494906.1">
    <property type="nucleotide sequence ID" value="NZ_QPJW01000001.1"/>
</dbReference>
<reference evidence="8 9" key="1">
    <citation type="submission" date="2018-07" db="EMBL/GenBank/DDBJ databases">
        <title>Genomic Encyclopedia of Type Strains, Phase III (KMG-III): the genomes of soil and plant-associated and newly described type strains.</title>
        <authorList>
            <person name="Whitman W."/>
        </authorList>
    </citation>
    <scope>NUCLEOTIDE SEQUENCE [LARGE SCALE GENOMIC DNA]</scope>
    <source>
        <strain evidence="8 9">CECT 8333</strain>
    </source>
</reference>
<feature type="transmembrane region" description="Helical" evidence="6">
    <location>
        <begin position="256"/>
        <end position="279"/>
    </location>
</feature>
<keyword evidence="5 6" id="KW-0472">Membrane</keyword>
<gene>
    <name evidence="8" type="ORF">DFP94_101566</name>
</gene>
<evidence type="ECO:0000313" key="9">
    <source>
        <dbReference type="Proteomes" id="UP000253090"/>
    </source>
</evidence>